<protein>
    <recommendedName>
        <fullName evidence="1">Formyl transferase N-terminal domain-containing protein</fullName>
    </recommendedName>
</protein>
<dbReference type="PANTHER" id="PTHR11138:SF5">
    <property type="entry name" value="METHIONYL-TRNA FORMYLTRANSFERASE, MITOCHONDRIAL"/>
    <property type="match status" value="1"/>
</dbReference>
<dbReference type="InterPro" id="IPR002376">
    <property type="entry name" value="Formyl_transf_N"/>
</dbReference>
<comment type="caution">
    <text evidence="2">The sequence shown here is derived from an EMBL/GenBank/DDBJ whole genome shotgun (WGS) entry which is preliminary data.</text>
</comment>
<dbReference type="SUPFAM" id="SSF53328">
    <property type="entry name" value="Formyltransferase"/>
    <property type="match status" value="1"/>
</dbReference>
<dbReference type="EMBL" id="MGKY01000015">
    <property type="protein sequence ID" value="OGN33542.1"/>
    <property type="molecule type" value="Genomic_DNA"/>
</dbReference>
<evidence type="ECO:0000259" key="1">
    <source>
        <dbReference type="Pfam" id="PF00551"/>
    </source>
</evidence>
<proteinExistence type="predicted"/>
<evidence type="ECO:0000313" key="2">
    <source>
        <dbReference type="EMBL" id="OGN33542.1"/>
    </source>
</evidence>
<dbReference type="Pfam" id="PF00551">
    <property type="entry name" value="Formyl_trans_N"/>
    <property type="match status" value="1"/>
</dbReference>
<dbReference type="GO" id="GO:0005829">
    <property type="term" value="C:cytosol"/>
    <property type="evidence" value="ECO:0007669"/>
    <property type="project" value="TreeGrafter"/>
</dbReference>
<dbReference type="GO" id="GO:0004479">
    <property type="term" value="F:methionyl-tRNA formyltransferase activity"/>
    <property type="evidence" value="ECO:0007669"/>
    <property type="project" value="TreeGrafter"/>
</dbReference>
<evidence type="ECO:0000313" key="3">
    <source>
        <dbReference type="Proteomes" id="UP000177745"/>
    </source>
</evidence>
<name>A0A1F8H7G8_9BACT</name>
<sequence>MTSIKKHVKNKQLFNKGPDMSEREIKNVIFMGKKPLAVSAFEYLLQRGINVKLVVAMVDEPFENNLANAALSHGIPLYTDPKEIYELIDSGDEMFRDVDLVISYLFWKRMKNGLIKLPKWGCVNFHPAPLPDYKGRAGYNTAILDKRDDFGVSAHFIDSEEFDVGPIIKVTKFKIEHDKETAYSLEAKSQQKMLELFKEVINLFTSNEEIQISPNSGGLHLTGEQLEEMKKVDLAKDSAEEIDRKVRAFFFPPYTGAKLIVGEKEFTLVNQGILNLFHEKINKKLPNS</sequence>
<dbReference type="InterPro" id="IPR036477">
    <property type="entry name" value="Formyl_transf_N_sf"/>
</dbReference>
<feature type="domain" description="Formyl transferase N-terminal" evidence="1">
    <location>
        <begin position="97"/>
        <end position="200"/>
    </location>
</feature>
<dbReference type="Gene3D" id="3.40.50.12230">
    <property type="match status" value="1"/>
</dbReference>
<accession>A0A1F8H7G8</accession>
<dbReference type="Proteomes" id="UP000177745">
    <property type="component" value="Unassembled WGS sequence"/>
</dbReference>
<gene>
    <name evidence="2" type="ORF">A3G51_02555</name>
</gene>
<dbReference type="AlphaFoldDB" id="A0A1F8H7G8"/>
<organism evidence="2 3">
    <name type="scientific">Candidatus Yanofskybacteria bacterium RIFCSPLOWO2_12_FULL_43_11b</name>
    <dbReference type="NCBI Taxonomy" id="1802710"/>
    <lineage>
        <taxon>Bacteria</taxon>
        <taxon>Candidatus Yanofskyibacteriota</taxon>
    </lineage>
</organism>
<dbReference type="PANTHER" id="PTHR11138">
    <property type="entry name" value="METHIONYL-TRNA FORMYLTRANSFERASE"/>
    <property type="match status" value="1"/>
</dbReference>
<reference evidence="2 3" key="1">
    <citation type="journal article" date="2016" name="Nat. Commun.">
        <title>Thousands of microbial genomes shed light on interconnected biogeochemical processes in an aquifer system.</title>
        <authorList>
            <person name="Anantharaman K."/>
            <person name="Brown C.T."/>
            <person name="Hug L.A."/>
            <person name="Sharon I."/>
            <person name="Castelle C.J."/>
            <person name="Probst A.J."/>
            <person name="Thomas B.C."/>
            <person name="Singh A."/>
            <person name="Wilkins M.J."/>
            <person name="Karaoz U."/>
            <person name="Brodie E.L."/>
            <person name="Williams K.H."/>
            <person name="Hubbard S.S."/>
            <person name="Banfield J.F."/>
        </authorList>
    </citation>
    <scope>NUCLEOTIDE SEQUENCE [LARGE SCALE GENOMIC DNA]</scope>
</reference>